<dbReference type="EMBL" id="MF489901">
    <property type="protein sequence ID" value="ASW31195.1"/>
    <property type="molecule type" value="mRNA"/>
</dbReference>
<evidence type="ECO:0000256" key="2">
    <source>
        <dbReference type="ARBA" id="ARBA00022543"/>
    </source>
</evidence>
<dbReference type="AlphaFoldDB" id="A0A2H4KKS2"/>
<keyword evidence="7" id="KW-0157">Chromophore</keyword>
<evidence type="ECO:0000256" key="5">
    <source>
        <dbReference type="ARBA" id="ARBA00022925"/>
    </source>
</evidence>
<dbReference type="GO" id="GO:0007602">
    <property type="term" value="P:phototransduction"/>
    <property type="evidence" value="ECO:0007669"/>
    <property type="project" value="UniProtKB-KW"/>
</dbReference>
<evidence type="ECO:0000256" key="13">
    <source>
        <dbReference type="SAM" id="Phobius"/>
    </source>
</evidence>
<feature type="transmembrane region" description="Helical" evidence="13">
    <location>
        <begin position="137"/>
        <end position="157"/>
    </location>
</feature>
<organism evidence="15">
    <name type="scientific">Branchiostoma floridae</name>
    <name type="common">Florida lancelet</name>
    <name type="synonym">Amphioxus</name>
    <dbReference type="NCBI Taxonomy" id="7739"/>
    <lineage>
        <taxon>Eukaryota</taxon>
        <taxon>Metazoa</taxon>
        <taxon>Chordata</taxon>
        <taxon>Cephalochordata</taxon>
        <taxon>Leptocardii</taxon>
        <taxon>Amphioxiformes</taxon>
        <taxon>Branchiostomatidae</taxon>
        <taxon>Branchiostoma</taxon>
    </lineage>
</organism>
<gene>
    <name evidence="15" type="primary">op11</name>
</gene>
<name>A0A2H4KKS2_BRAFL</name>
<dbReference type="PRINTS" id="PR00237">
    <property type="entry name" value="GPCRRHODOPSN"/>
</dbReference>
<keyword evidence="3" id="KW-0716">Sensory transduction</keyword>
<evidence type="ECO:0000256" key="4">
    <source>
        <dbReference type="ARBA" id="ARBA00022692"/>
    </source>
</evidence>
<dbReference type="PROSITE" id="PS00238">
    <property type="entry name" value="OPSIN"/>
    <property type="match status" value="1"/>
</dbReference>
<feature type="transmembrane region" description="Helical" evidence="13">
    <location>
        <begin position="311"/>
        <end position="335"/>
    </location>
</feature>
<keyword evidence="4 13" id="KW-0812">Transmembrane</keyword>
<dbReference type="FunFam" id="1.20.1070.10:FF:000219">
    <property type="entry name" value="Opsin 5-like 2"/>
    <property type="match status" value="1"/>
</dbReference>
<evidence type="ECO:0000256" key="8">
    <source>
        <dbReference type="ARBA" id="ARBA00023040"/>
    </source>
</evidence>
<evidence type="ECO:0000256" key="7">
    <source>
        <dbReference type="ARBA" id="ARBA00022991"/>
    </source>
</evidence>
<comment type="subcellular location">
    <subcellularLocation>
        <location evidence="1">Membrane</location>
        <topology evidence="1">Multi-pass membrane protein</topology>
    </subcellularLocation>
</comment>
<dbReference type="InterPro" id="IPR027430">
    <property type="entry name" value="Retinal_BS"/>
</dbReference>
<feature type="transmembrane region" description="Helical" evidence="13">
    <location>
        <begin position="278"/>
        <end position="305"/>
    </location>
</feature>
<dbReference type="InterPro" id="IPR017452">
    <property type="entry name" value="GPCR_Rhodpsn_7TM"/>
</dbReference>
<dbReference type="GO" id="GO:0004930">
    <property type="term" value="F:G protein-coupled receptor activity"/>
    <property type="evidence" value="ECO:0007669"/>
    <property type="project" value="UniProtKB-KW"/>
</dbReference>
<dbReference type="Gene3D" id="1.20.1070.10">
    <property type="entry name" value="Rhodopsin 7-helix transmembrane proteins"/>
    <property type="match status" value="1"/>
</dbReference>
<feature type="transmembrane region" description="Helical" evidence="13">
    <location>
        <begin position="225"/>
        <end position="248"/>
    </location>
</feature>
<proteinExistence type="evidence at transcript level"/>
<evidence type="ECO:0000256" key="11">
    <source>
        <dbReference type="ARBA" id="ARBA00023224"/>
    </source>
</evidence>
<evidence type="ECO:0000313" key="15">
    <source>
        <dbReference type="EMBL" id="ASW31195.1"/>
    </source>
</evidence>
<accession>A0A2H4KKS2</accession>
<evidence type="ECO:0000256" key="6">
    <source>
        <dbReference type="ARBA" id="ARBA00022989"/>
    </source>
</evidence>
<evidence type="ECO:0000256" key="9">
    <source>
        <dbReference type="ARBA" id="ARBA00023136"/>
    </source>
</evidence>
<dbReference type="GO" id="GO:0016020">
    <property type="term" value="C:membrane"/>
    <property type="evidence" value="ECO:0007669"/>
    <property type="project" value="UniProtKB-SubCell"/>
</dbReference>
<keyword evidence="10" id="KW-0675">Receptor</keyword>
<dbReference type="GO" id="GO:0009881">
    <property type="term" value="F:photoreceptor activity"/>
    <property type="evidence" value="ECO:0007669"/>
    <property type="project" value="UniProtKB-KW"/>
</dbReference>
<dbReference type="PROSITE" id="PS50262">
    <property type="entry name" value="G_PROTEIN_RECEP_F1_2"/>
    <property type="match status" value="1"/>
</dbReference>
<reference evidence="15" key="1">
    <citation type="journal article" date="2018" name="Sci. Rep.">
        <title>The role of transposable elements in functional evolution of amphioxus genome: the case of opsin gene family.</title>
        <authorList>
            <person name="Pantzartzi C.N."/>
            <person name="Pergner J."/>
            <person name="Kozmik Z."/>
        </authorList>
    </citation>
    <scope>NUCLEOTIDE SEQUENCE</scope>
</reference>
<feature type="region of interest" description="Disordered" evidence="12">
    <location>
        <begin position="1"/>
        <end position="44"/>
    </location>
</feature>
<dbReference type="PANTHER" id="PTHR24240">
    <property type="entry name" value="OPSIN"/>
    <property type="match status" value="1"/>
</dbReference>
<protein>
    <submittedName>
        <fullName evidence="15">Go opsin</fullName>
    </submittedName>
</protein>
<evidence type="ECO:0000256" key="10">
    <source>
        <dbReference type="ARBA" id="ARBA00023170"/>
    </source>
</evidence>
<keyword evidence="11" id="KW-0807">Transducer</keyword>
<feature type="transmembrane region" description="Helical" evidence="13">
    <location>
        <begin position="100"/>
        <end position="125"/>
    </location>
</feature>
<keyword evidence="8" id="KW-0297">G-protein coupled receptor</keyword>
<dbReference type="InterPro" id="IPR000276">
    <property type="entry name" value="GPCR_Rhodpsn"/>
</dbReference>
<feature type="transmembrane region" description="Helical" evidence="13">
    <location>
        <begin position="178"/>
        <end position="199"/>
    </location>
</feature>
<evidence type="ECO:0000256" key="3">
    <source>
        <dbReference type="ARBA" id="ARBA00022606"/>
    </source>
</evidence>
<evidence type="ECO:0000256" key="12">
    <source>
        <dbReference type="SAM" id="MobiDB-lite"/>
    </source>
</evidence>
<keyword evidence="5" id="KW-0681">Retinal protein</keyword>
<evidence type="ECO:0000256" key="1">
    <source>
        <dbReference type="ARBA" id="ARBA00004141"/>
    </source>
</evidence>
<keyword evidence="2" id="KW-0600">Photoreceptor protein</keyword>
<feature type="transmembrane region" description="Helical" evidence="13">
    <location>
        <begin position="65"/>
        <end position="88"/>
    </location>
</feature>
<keyword evidence="9 13" id="KW-0472">Membrane</keyword>
<dbReference type="InterPro" id="IPR050125">
    <property type="entry name" value="GPCR_opsins"/>
</dbReference>
<keyword evidence="6 13" id="KW-1133">Transmembrane helix</keyword>
<dbReference type="Pfam" id="PF00001">
    <property type="entry name" value="7tm_1"/>
    <property type="match status" value="1"/>
</dbReference>
<evidence type="ECO:0000259" key="14">
    <source>
        <dbReference type="PROSITE" id="PS50262"/>
    </source>
</evidence>
<dbReference type="SUPFAM" id="SSF81321">
    <property type="entry name" value="Family A G protein-coupled receptor-like"/>
    <property type="match status" value="1"/>
</dbReference>
<feature type="domain" description="G-protein coupled receptors family 1 profile" evidence="14">
    <location>
        <begin position="79"/>
        <end position="332"/>
    </location>
</feature>
<sequence>MDNSTCCLNAAGGPPWTPRPPGSRLRDAHDWAPSWSDEDPLPGETDFNRYNTTTHQLDPDVHMAIAIYLTIVGIVAVVGNGLAIGVFLKEKQFRGKEHNTLPLNLAVSDLAVAVFGYSFTVIASYAKQWLFGEVWCVLDGFICFTCAMSSMNTLCVISVYRYIIICKPQYACRLTQSFTVHVIVGIWAYALVWTAPPLFGWSSYSMLPFGTSCALDWYVESVSDALYVSLCLLGCYVRHVTVMIFCYIRVIRRMDSMRFAALASEEARQVVKKDKRKNIIMCLFMVVSFVAVWTPYAVSSTWAIFQRHLPIMALYIPTMCAKSSCMLNPIIYSAFNQRFRKAALRVVKGAAARARIMPVGWGTQNGTAAMIRASTSRQNRCQAYLPEDINMEAIVYKDNLV</sequence>